<dbReference type="AlphaFoldDB" id="A0A0F9KTB2"/>
<proteinExistence type="predicted"/>
<dbReference type="GO" id="GO:0046872">
    <property type="term" value="F:metal ion binding"/>
    <property type="evidence" value="ECO:0007669"/>
    <property type="project" value="UniProtKB-KW"/>
</dbReference>
<dbReference type="InterPro" id="IPR053138">
    <property type="entry name" value="N-alpha-Ac-DABA_deacetylase"/>
</dbReference>
<reference evidence="6" key="1">
    <citation type="journal article" date="2015" name="Nature">
        <title>Complex archaea that bridge the gap between prokaryotes and eukaryotes.</title>
        <authorList>
            <person name="Spang A."/>
            <person name="Saw J.H."/>
            <person name="Jorgensen S.L."/>
            <person name="Zaremba-Niedzwiedzka K."/>
            <person name="Martijn J."/>
            <person name="Lind A.E."/>
            <person name="van Eijk R."/>
            <person name="Schleper C."/>
            <person name="Guy L."/>
            <person name="Ettema T.J."/>
        </authorList>
    </citation>
    <scope>NUCLEOTIDE SEQUENCE</scope>
</reference>
<evidence type="ECO:0000256" key="3">
    <source>
        <dbReference type="ARBA" id="ARBA00022801"/>
    </source>
</evidence>
<sequence length="350" mass="38187">MKNIVILAILIFTQNNFAQNSFNFDGKEVAAGTKAHFKIPVEHQGVSTFIPITIFNGAEAGETLGITAGIHGFEYPPILGAQRLIQSIDPNSLKGTVILVQLANVKSFLGRSAFVNPTDGKNLNRSFPGKEEGSISEKIAYFISNSVINRVDYFLDMHAGDAPEDLMSYGAYYRNDDMPEISATGKEMALAMGFNHVVIFDTDEKAYMKAENPSLYTSAESFKRGIPSIDIECGRLGIPDSESANQVERAVLNLLQQLNFTPKVEAVPNLPTILITNRTYNESTVDGIFYPLKKAGDYVVTGMKLGYTTDFFGSVKETVYADANGLLLLILGTPPVNKGDTLAIIGEFDQ</sequence>
<dbReference type="InterPro" id="IPR043795">
    <property type="entry name" value="N-alpha-Ac-DABA-like"/>
</dbReference>
<organism evidence="6">
    <name type="scientific">marine sediment metagenome</name>
    <dbReference type="NCBI Taxonomy" id="412755"/>
    <lineage>
        <taxon>unclassified sequences</taxon>
        <taxon>metagenomes</taxon>
        <taxon>ecological metagenomes</taxon>
    </lineage>
</organism>
<dbReference type="Pfam" id="PF24827">
    <property type="entry name" value="AstE_AspA_cat"/>
    <property type="match status" value="1"/>
</dbReference>
<dbReference type="Gene3D" id="3.40.630.10">
    <property type="entry name" value="Zn peptidases"/>
    <property type="match status" value="1"/>
</dbReference>
<dbReference type="CDD" id="cd18174">
    <property type="entry name" value="M14_ASTE_ASPA_like"/>
    <property type="match status" value="1"/>
</dbReference>
<comment type="caution">
    <text evidence="6">The sequence shown here is derived from an EMBL/GenBank/DDBJ whole genome shotgun (WGS) entry which is preliminary data.</text>
</comment>
<name>A0A0F9KTB2_9ZZZZ</name>
<dbReference type="PANTHER" id="PTHR37326:SF1">
    <property type="entry name" value="BLL3975 PROTEIN"/>
    <property type="match status" value="1"/>
</dbReference>
<accession>A0A0F9KTB2</accession>
<gene>
    <name evidence="6" type="ORF">LCGC14_1364230</name>
</gene>
<protein>
    <recommendedName>
        <fullName evidence="5">Succinylglutamate desuccinylase/Aspartoacylase catalytic domain-containing protein</fullName>
    </recommendedName>
</protein>
<evidence type="ECO:0000313" key="6">
    <source>
        <dbReference type="EMBL" id="KKM78011.1"/>
    </source>
</evidence>
<feature type="domain" description="Succinylglutamate desuccinylase/Aspartoacylase catalytic" evidence="5">
    <location>
        <begin position="61"/>
        <end position="256"/>
    </location>
</feature>
<dbReference type="GO" id="GO:0016811">
    <property type="term" value="F:hydrolase activity, acting on carbon-nitrogen (but not peptide) bonds, in linear amides"/>
    <property type="evidence" value="ECO:0007669"/>
    <property type="project" value="InterPro"/>
</dbReference>
<comment type="cofactor">
    <cofactor evidence="1">
        <name>Zn(2+)</name>
        <dbReference type="ChEBI" id="CHEBI:29105"/>
    </cofactor>
</comment>
<dbReference type="SUPFAM" id="SSF53187">
    <property type="entry name" value="Zn-dependent exopeptidases"/>
    <property type="match status" value="1"/>
</dbReference>
<keyword evidence="2" id="KW-0479">Metal-binding</keyword>
<dbReference type="InterPro" id="IPR055438">
    <property type="entry name" value="AstE_AspA_cat"/>
</dbReference>
<evidence type="ECO:0000259" key="5">
    <source>
        <dbReference type="Pfam" id="PF24827"/>
    </source>
</evidence>
<evidence type="ECO:0000256" key="4">
    <source>
        <dbReference type="ARBA" id="ARBA00022833"/>
    </source>
</evidence>
<dbReference type="PANTHER" id="PTHR37326">
    <property type="entry name" value="BLL3975 PROTEIN"/>
    <property type="match status" value="1"/>
</dbReference>
<dbReference type="EMBL" id="LAZR01008557">
    <property type="protein sequence ID" value="KKM78011.1"/>
    <property type="molecule type" value="Genomic_DNA"/>
</dbReference>
<evidence type="ECO:0000256" key="2">
    <source>
        <dbReference type="ARBA" id="ARBA00022723"/>
    </source>
</evidence>
<keyword evidence="3" id="KW-0378">Hydrolase</keyword>
<evidence type="ECO:0000256" key="1">
    <source>
        <dbReference type="ARBA" id="ARBA00001947"/>
    </source>
</evidence>
<keyword evidence="4" id="KW-0862">Zinc</keyword>
<dbReference type="GO" id="GO:0016788">
    <property type="term" value="F:hydrolase activity, acting on ester bonds"/>
    <property type="evidence" value="ECO:0007669"/>
    <property type="project" value="InterPro"/>
</dbReference>
<dbReference type="PIRSF" id="PIRSF039012">
    <property type="entry name" value="ASP"/>
    <property type="match status" value="1"/>
</dbReference>